<evidence type="ECO:0008006" key="4">
    <source>
        <dbReference type="Google" id="ProtNLM"/>
    </source>
</evidence>
<feature type="transmembrane region" description="Helical" evidence="1">
    <location>
        <begin position="117"/>
        <end position="135"/>
    </location>
</feature>
<accession>A0ABV6BAH2</accession>
<sequence length="138" mass="15731">MQWIWKLSLSLCGLYGAAVVGMSAAISHHFQFVMVTEEFSRLVSSTGVLAFQAIALLVLSLYCLPRNSGWRDEFNRPQQALLGMVMLGFHLGLWCFVYTVWAGLFELPLYWRQLAPIGGQMLIFCWVGVMLLPWLRKN</sequence>
<proteinExistence type="predicted"/>
<feature type="transmembrane region" description="Helical" evidence="1">
    <location>
        <begin position="85"/>
        <end position="105"/>
    </location>
</feature>
<dbReference type="RefSeq" id="WP_377241506.1">
    <property type="nucleotide sequence ID" value="NZ_JBHLXP010000001.1"/>
</dbReference>
<reference evidence="2 3" key="1">
    <citation type="submission" date="2024-09" db="EMBL/GenBank/DDBJ databases">
        <authorList>
            <person name="Sun Q."/>
            <person name="Mori K."/>
        </authorList>
    </citation>
    <scope>NUCLEOTIDE SEQUENCE [LARGE SCALE GENOMIC DNA]</scope>
    <source>
        <strain evidence="2 3">KCTC 23315</strain>
    </source>
</reference>
<gene>
    <name evidence="2" type="ORF">ACFFJP_06160</name>
</gene>
<name>A0ABV6BAH2_9GAMM</name>
<protein>
    <recommendedName>
        <fullName evidence="4">DUF423 domain-containing protein</fullName>
    </recommendedName>
</protein>
<dbReference type="EMBL" id="JBHLXP010000001">
    <property type="protein sequence ID" value="MFC0047866.1"/>
    <property type="molecule type" value="Genomic_DNA"/>
</dbReference>
<evidence type="ECO:0000256" key="1">
    <source>
        <dbReference type="SAM" id="Phobius"/>
    </source>
</evidence>
<organism evidence="2 3">
    <name type="scientific">Rheinheimera tilapiae</name>
    <dbReference type="NCBI Taxonomy" id="875043"/>
    <lineage>
        <taxon>Bacteria</taxon>
        <taxon>Pseudomonadati</taxon>
        <taxon>Pseudomonadota</taxon>
        <taxon>Gammaproteobacteria</taxon>
        <taxon>Chromatiales</taxon>
        <taxon>Chromatiaceae</taxon>
        <taxon>Rheinheimera</taxon>
    </lineage>
</organism>
<keyword evidence="3" id="KW-1185">Reference proteome</keyword>
<evidence type="ECO:0000313" key="2">
    <source>
        <dbReference type="EMBL" id="MFC0047866.1"/>
    </source>
</evidence>
<keyword evidence="1" id="KW-0812">Transmembrane</keyword>
<keyword evidence="1" id="KW-1133">Transmembrane helix</keyword>
<dbReference type="Proteomes" id="UP001589813">
    <property type="component" value="Unassembled WGS sequence"/>
</dbReference>
<keyword evidence="1" id="KW-0472">Membrane</keyword>
<evidence type="ECO:0000313" key="3">
    <source>
        <dbReference type="Proteomes" id="UP001589813"/>
    </source>
</evidence>
<comment type="caution">
    <text evidence="2">The sequence shown here is derived from an EMBL/GenBank/DDBJ whole genome shotgun (WGS) entry which is preliminary data.</text>
</comment>
<feature type="transmembrane region" description="Helical" evidence="1">
    <location>
        <begin position="43"/>
        <end position="64"/>
    </location>
</feature>